<dbReference type="Proteomes" id="UP000094526">
    <property type="component" value="Unassembled WGS sequence"/>
</dbReference>
<gene>
    <name evidence="2" type="ORF">CLCR_03694</name>
</gene>
<dbReference type="EMBL" id="LGRB01000013">
    <property type="protein sequence ID" value="OCT47714.1"/>
    <property type="molecule type" value="Genomic_DNA"/>
</dbReference>
<dbReference type="AlphaFoldDB" id="A0A1C1CGR9"/>
<dbReference type="STRING" id="86049.A0A1C1CGR9"/>
<accession>A0A1C1CGR9</accession>
<keyword evidence="3" id="KW-1185">Reference proteome</keyword>
<feature type="region of interest" description="Disordered" evidence="1">
    <location>
        <begin position="121"/>
        <end position="144"/>
    </location>
</feature>
<comment type="caution">
    <text evidence="2">The sequence shown here is derived from an EMBL/GenBank/DDBJ whole genome shotgun (WGS) entry which is preliminary data.</text>
</comment>
<evidence type="ECO:0000313" key="2">
    <source>
        <dbReference type="EMBL" id="OCT47714.1"/>
    </source>
</evidence>
<dbReference type="OrthoDB" id="6077919at2759"/>
<organism evidence="2 3">
    <name type="scientific">Cladophialophora carrionii</name>
    <dbReference type="NCBI Taxonomy" id="86049"/>
    <lineage>
        <taxon>Eukaryota</taxon>
        <taxon>Fungi</taxon>
        <taxon>Dikarya</taxon>
        <taxon>Ascomycota</taxon>
        <taxon>Pezizomycotina</taxon>
        <taxon>Eurotiomycetes</taxon>
        <taxon>Chaetothyriomycetidae</taxon>
        <taxon>Chaetothyriales</taxon>
        <taxon>Herpotrichiellaceae</taxon>
        <taxon>Cladophialophora</taxon>
    </lineage>
</organism>
<name>A0A1C1CGR9_9EURO</name>
<reference evidence="3" key="1">
    <citation type="submission" date="2015-07" db="EMBL/GenBank/DDBJ databases">
        <authorList>
            <person name="Teixeira M.M."/>
            <person name="Souza R.C."/>
            <person name="Almeida L.G."/>
            <person name="Vicente V.A."/>
            <person name="de Hoog S."/>
            <person name="Bocca A.L."/>
            <person name="de Almeida S.R."/>
            <person name="Vasconcelos A.T."/>
            <person name="Felipe M.S."/>
        </authorList>
    </citation>
    <scope>NUCLEOTIDE SEQUENCE [LARGE SCALE GENOMIC DNA]</scope>
    <source>
        <strain evidence="3">KSF</strain>
    </source>
</reference>
<dbReference type="VEuPathDB" id="FungiDB:G647_04628"/>
<sequence>MAQIAVTSEASSVMPAPVMSSPQGDRSAPRSSSGGLSIGSLVHPQQDYRYGLGTPAFNGFTRQPMHFVPGFTSSDDSMFYTPESSQSPVSEYYGRYPHRQSISSSSSVAAFDPNGASPLISGNMPNPWAPSSGPPSNFPSTMLDDGSYLPTLPYQYPSPTWMESNGLSYDENYQLQLDYSQEIPQPVFPTL</sequence>
<feature type="compositionally biased region" description="Low complexity" evidence="1">
    <location>
        <begin position="10"/>
        <end position="22"/>
    </location>
</feature>
<evidence type="ECO:0000256" key="1">
    <source>
        <dbReference type="SAM" id="MobiDB-lite"/>
    </source>
</evidence>
<dbReference type="VEuPathDB" id="FungiDB:CLCR_03694"/>
<protein>
    <submittedName>
        <fullName evidence="2">Uncharacterized protein</fullName>
    </submittedName>
</protein>
<evidence type="ECO:0000313" key="3">
    <source>
        <dbReference type="Proteomes" id="UP000094526"/>
    </source>
</evidence>
<proteinExistence type="predicted"/>
<feature type="compositionally biased region" description="Low complexity" evidence="1">
    <location>
        <begin position="31"/>
        <end position="40"/>
    </location>
</feature>
<feature type="region of interest" description="Disordered" evidence="1">
    <location>
        <begin position="1"/>
        <end position="40"/>
    </location>
</feature>